<dbReference type="InterPro" id="IPR002504">
    <property type="entry name" value="NADK"/>
</dbReference>
<dbReference type="Gene3D" id="3.40.50.10330">
    <property type="entry name" value="Probable inorganic polyphosphate/atp-NAD kinase, domain 1"/>
    <property type="match status" value="1"/>
</dbReference>
<dbReference type="Pfam" id="PF01513">
    <property type="entry name" value="NAD_kinase"/>
    <property type="match status" value="1"/>
</dbReference>
<dbReference type="InterPro" id="IPR039065">
    <property type="entry name" value="AcoX-like"/>
</dbReference>
<dbReference type="InterPro" id="IPR017438">
    <property type="entry name" value="ATP-NAD_kinase_N"/>
</dbReference>
<dbReference type="Pfam" id="PF20143">
    <property type="entry name" value="NAD_kinase_C"/>
    <property type="match status" value="1"/>
</dbReference>
<proteinExistence type="predicted"/>
<dbReference type="InterPro" id="IPR011386">
    <property type="entry name" value="Put_ATP-NAD_kin"/>
</dbReference>
<keyword evidence="1" id="KW-0808">Transferase</keyword>
<gene>
    <name evidence="1" type="ORF">EYC82_04175</name>
</gene>
<keyword evidence="2" id="KW-1185">Reference proteome</keyword>
<name>A0ABT3T2Q0_9GAMM</name>
<dbReference type="PANTHER" id="PTHR40697">
    <property type="entry name" value="ACETOIN CATABOLISM PROTEIN X"/>
    <property type="match status" value="1"/>
</dbReference>
<evidence type="ECO:0000313" key="2">
    <source>
        <dbReference type="Proteomes" id="UP001143304"/>
    </source>
</evidence>
<protein>
    <submittedName>
        <fullName evidence="1">ATP-NAD kinase</fullName>
    </submittedName>
</protein>
<dbReference type="PANTHER" id="PTHR40697:SF2">
    <property type="entry name" value="ATP-NAD KINASE-RELATED"/>
    <property type="match status" value="1"/>
</dbReference>
<reference evidence="1" key="1">
    <citation type="submission" date="2019-02" db="EMBL/GenBank/DDBJ databases">
        <authorList>
            <person name="Li S.-H."/>
        </authorList>
    </citation>
    <scope>NUCLEOTIDE SEQUENCE</scope>
    <source>
        <strain evidence="1">IMCC11814</strain>
    </source>
</reference>
<keyword evidence="1" id="KW-0418">Kinase</keyword>
<organism evidence="1 2">
    <name type="scientific">Candidatus Marimicrobium litorale</name>
    <dbReference type="NCBI Taxonomy" id="2518991"/>
    <lineage>
        <taxon>Bacteria</taxon>
        <taxon>Pseudomonadati</taxon>
        <taxon>Pseudomonadota</taxon>
        <taxon>Gammaproteobacteria</taxon>
        <taxon>Cellvibrionales</taxon>
        <taxon>Halieaceae</taxon>
        <taxon>Marimicrobium</taxon>
    </lineage>
</organism>
<dbReference type="InterPro" id="IPR016064">
    <property type="entry name" value="NAD/diacylglycerol_kinase_sf"/>
</dbReference>
<sequence>MHSAARFTRERPAVGKTLHVGLLVNPLAGLGGGLALKGSDGEAVREIADSLQKGQTSRAAQRCRRSLDRIRSVKVSLQFSCWGGSMGEDVLREAGFDASVLGSPSDGLSDAGDTRDAAVSLQAANVDLLVFVGGDGTARDILDAVGSDTPVLGIPAGVKMHSGVFAVSPEAAGDLMVVLSRGGLVDLKRRDVRDIDEEAFRLDTVRSRFYGELLVPCEGSFLQQTKLGGREDQQLAAAEIAAWQVEKMEPDRTYLVGPGSTTAAIMEELRLPCTLLGVDVVRDGELLLADADEASLLSLIESSNGPFSMIVTVIGGQGHLFGRGNQQISPAVIRAVGSDNINIVASKSKIAGLASRPLLLDTNDPLLDRTLRGLIRVNTGYDDYVIYRVE</sequence>
<dbReference type="CDD" id="cd01653">
    <property type="entry name" value="GATase1"/>
    <property type="match status" value="1"/>
</dbReference>
<comment type="caution">
    <text evidence="1">The sequence shown here is derived from an EMBL/GenBank/DDBJ whole genome shotgun (WGS) entry which is preliminary data.</text>
</comment>
<dbReference type="EMBL" id="SHNO01000001">
    <property type="protein sequence ID" value="MCX2976543.1"/>
    <property type="molecule type" value="Genomic_DNA"/>
</dbReference>
<dbReference type="SUPFAM" id="SSF111331">
    <property type="entry name" value="NAD kinase/diacylglycerol kinase-like"/>
    <property type="match status" value="1"/>
</dbReference>
<dbReference type="PIRSF" id="PIRSF016907">
    <property type="entry name" value="Kin_ATP-NAD"/>
    <property type="match status" value="1"/>
</dbReference>
<evidence type="ECO:0000313" key="1">
    <source>
        <dbReference type="EMBL" id="MCX2976543.1"/>
    </source>
</evidence>
<dbReference type="GO" id="GO:0016301">
    <property type="term" value="F:kinase activity"/>
    <property type="evidence" value="ECO:0007669"/>
    <property type="project" value="UniProtKB-KW"/>
</dbReference>
<dbReference type="Proteomes" id="UP001143304">
    <property type="component" value="Unassembled WGS sequence"/>
</dbReference>
<accession>A0ABT3T2Q0</accession>